<evidence type="ECO:0000313" key="3">
    <source>
        <dbReference type="Proteomes" id="UP000024635"/>
    </source>
</evidence>
<keyword evidence="3" id="KW-1185">Reference proteome</keyword>
<dbReference type="EMBL" id="JARK01001392">
    <property type="protein sequence ID" value="EYC10293.1"/>
    <property type="molecule type" value="Genomic_DNA"/>
</dbReference>
<feature type="transmembrane region" description="Helical" evidence="1">
    <location>
        <begin position="106"/>
        <end position="127"/>
    </location>
</feature>
<evidence type="ECO:0000313" key="2">
    <source>
        <dbReference type="EMBL" id="EYC10293.1"/>
    </source>
</evidence>
<feature type="transmembrane region" description="Helical" evidence="1">
    <location>
        <begin position="34"/>
        <end position="61"/>
    </location>
</feature>
<organism evidence="2 3">
    <name type="scientific">Ancylostoma ceylanicum</name>
    <dbReference type="NCBI Taxonomy" id="53326"/>
    <lineage>
        <taxon>Eukaryota</taxon>
        <taxon>Metazoa</taxon>
        <taxon>Ecdysozoa</taxon>
        <taxon>Nematoda</taxon>
        <taxon>Chromadorea</taxon>
        <taxon>Rhabditida</taxon>
        <taxon>Rhabditina</taxon>
        <taxon>Rhabditomorpha</taxon>
        <taxon>Strongyloidea</taxon>
        <taxon>Ancylostomatidae</taxon>
        <taxon>Ancylostomatinae</taxon>
        <taxon>Ancylostoma</taxon>
    </lineage>
</organism>
<dbReference type="OrthoDB" id="5862307at2759"/>
<name>A0A016U6Q9_9BILA</name>
<evidence type="ECO:0008006" key="4">
    <source>
        <dbReference type="Google" id="ProtNLM"/>
    </source>
</evidence>
<keyword evidence="1" id="KW-0812">Transmembrane</keyword>
<gene>
    <name evidence="2" type="primary">Acey_s0056.g2664</name>
    <name evidence="2" type="ORF">Y032_0056g2664</name>
</gene>
<accession>A0A016U6Q9</accession>
<keyword evidence="1" id="KW-1133">Transmembrane helix</keyword>
<protein>
    <recommendedName>
        <fullName evidence="4">G-protein coupled receptors family 1 profile domain-containing protein</fullName>
    </recommendedName>
</protein>
<dbReference type="Proteomes" id="UP000024635">
    <property type="component" value="Unassembled WGS sequence"/>
</dbReference>
<keyword evidence="1" id="KW-0472">Membrane</keyword>
<evidence type="ECO:0000256" key="1">
    <source>
        <dbReference type="SAM" id="Phobius"/>
    </source>
</evidence>
<proteinExistence type="predicted"/>
<sequence length="152" mass="17241">MSVESNGFSILVAGIFRMLFLVRGQFLVEVHSRVCFFATPWPIMMLFAGQFPSFLTLMIAIERVLAVESATWYRYAWKNRHRLYFIGVALALTTDPSPDEIRRQKMVLTITGISVALVSIPNVAVVIDDWDVVHFGELITGEQLWTSTFHTG</sequence>
<reference evidence="3" key="1">
    <citation type="journal article" date="2015" name="Nat. Genet.">
        <title>The genome and transcriptome of the zoonotic hookworm Ancylostoma ceylanicum identify infection-specific gene families.</title>
        <authorList>
            <person name="Schwarz E.M."/>
            <person name="Hu Y."/>
            <person name="Antoshechkin I."/>
            <person name="Miller M.M."/>
            <person name="Sternberg P.W."/>
            <person name="Aroian R.V."/>
        </authorList>
    </citation>
    <scope>NUCLEOTIDE SEQUENCE</scope>
    <source>
        <strain evidence="3">HY135</strain>
    </source>
</reference>
<dbReference type="AlphaFoldDB" id="A0A016U6Q9"/>
<comment type="caution">
    <text evidence="2">The sequence shown here is derived from an EMBL/GenBank/DDBJ whole genome shotgun (WGS) entry which is preliminary data.</text>
</comment>
<feature type="transmembrane region" description="Helical" evidence="1">
    <location>
        <begin position="6"/>
        <end position="22"/>
    </location>
</feature>